<keyword evidence="18" id="KW-1185">Reference proteome</keyword>
<keyword evidence="11 14" id="KW-0464">Manganese</keyword>
<dbReference type="FunFam" id="3.90.550.10:FF:000044">
    <property type="entry name" value="Galactosylgalactosylxylosylprotein 3-beta-glucuronosyltransferase"/>
    <property type="match status" value="1"/>
</dbReference>
<dbReference type="PANTHER" id="PTHR10896:SF65">
    <property type="entry name" value="GALACTOSYLGALACTOSYLXYLOSYLPROTEIN 3-BETA-GLUCURONOSYLTRANSFERASE 3"/>
    <property type="match status" value="1"/>
</dbReference>
<keyword evidence="6 14" id="KW-0479">Metal-binding</keyword>
<dbReference type="PANTHER" id="PTHR10896">
    <property type="entry name" value="GALACTOSYLGALACTOSYLXYLOSYLPROTEIN 3-BETA-GLUCURONOSYLTRANSFERASE BETA-1,3-GLUCURONYLTRANSFERASE"/>
    <property type="match status" value="1"/>
</dbReference>
<gene>
    <name evidence="17" type="ORF">TRIADDRAFT_49638</name>
</gene>
<dbReference type="RefSeq" id="XP_002107863.1">
    <property type="nucleotide sequence ID" value="XM_002107827.1"/>
</dbReference>
<protein>
    <recommendedName>
        <fullName evidence="3 16">Galactosylgalactosylxylosylprotein 3-beta-glucuronosyltransferase</fullName>
        <ecNumber evidence="3 16">2.4.1.135</ecNumber>
    </recommendedName>
</protein>
<dbReference type="EMBL" id="DS985241">
    <property type="protein sequence ID" value="EDV28661.1"/>
    <property type="molecule type" value="Genomic_DNA"/>
</dbReference>
<keyword evidence="5" id="KW-0812">Transmembrane</keyword>
<evidence type="ECO:0000256" key="4">
    <source>
        <dbReference type="ARBA" id="ARBA00022679"/>
    </source>
</evidence>
<keyword evidence="4 16" id="KW-0808">Transferase</keyword>
<keyword evidence="7 16" id="KW-0735">Signal-anchor</keyword>
<dbReference type="InParanoid" id="B3RKX0"/>
<evidence type="ECO:0000256" key="13">
    <source>
        <dbReference type="PIRSR" id="PIRSR605027-1"/>
    </source>
</evidence>
<proteinExistence type="inferred from homology"/>
<dbReference type="EC" id="2.4.1.135" evidence="3 16"/>
<name>B3RKX0_TRIAD</name>
<evidence type="ECO:0000256" key="11">
    <source>
        <dbReference type="ARBA" id="ARBA00023211"/>
    </source>
</evidence>
<comment type="cofactor">
    <cofactor evidence="14 16">
        <name>Mn(2+)</name>
        <dbReference type="ChEBI" id="CHEBI:29035"/>
    </cofactor>
</comment>
<comment type="subcellular location">
    <subcellularLocation>
        <location evidence="16">Golgi apparatus membrane</location>
        <topology evidence="16">Single-pass type II membrane protein</topology>
    </subcellularLocation>
    <subcellularLocation>
        <location evidence="1">Membrane</location>
        <topology evidence="1">Single-pass type II membrane protein</topology>
    </subcellularLocation>
</comment>
<dbReference type="OrthoDB" id="675023at2759"/>
<evidence type="ECO:0000256" key="14">
    <source>
        <dbReference type="PIRSR" id="PIRSR605027-3"/>
    </source>
</evidence>
<dbReference type="UniPathway" id="UPA00378"/>
<comment type="similarity">
    <text evidence="2 16">Belongs to the glycosyltransferase 43 family.</text>
</comment>
<evidence type="ECO:0000313" key="18">
    <source>
        <dbReference type="Proteomes" id="UP000009022"/>
    </source>
</evidence>
<feature type="site" description="Interaction with galactose moiety of substrate glycoprotein" evidence="15">
    <location>
        <position position="145"/>
    </location>
</feature>
<feature type="binding site" evidence="14">
    <location>
        <position position="114"/>
    </location>
    <ligand>
        <name>Mn(2+)</name>
        <dbReference type="ChEBI" id="CHEBI:29035"/>
    </ligand>
</feature>
<evidence type="ECO:0000256" key="15">
    <source>
        <dbReference type="PIRSR" id="PIRSR605027-4"/>
    </source>
</evidence>
<evidence type="ECO:0000256" key="1">
    <source>
        <dbReference type="ARBA" id="ARBA00004606"/>
    </source>
</evidence>
<dbReference type="GO" id="GO:0005975">
    <property type="term" value="P:carbohydrate metabolic process"/>
    <property type="evidence" value="ECO:0000318"/>
    <property type="project" value="GO_Central"/>
</dbReference>
<dbReference type="GeneID" id="6749078"/>
<dbReference type="HOGENOM" id="CLU_045177_1_0_1"/>
<dbReference type="STRING" id="10228.B3RKX0"/>
<evidence type="ECO:0000313" key="17">
    <source>
        <dbReference type="EMBL" id="EDV28661.1"/>
    </source>
</evidence>
<dbReference type="OMA" id="NAGLEWI"/>
<dbReference type="Pfam" id="PF03360">
    <property type="entry name" value="Glyco_transf_43"/>
    <property type="match status" value="1"/>
</dbReference>
<dbReference type="InterPro" id="IPR029044">
    <property type="entry name" value="Nucleotide-diphossugar_trans"/>
</dbReference>
<dbReference type="CDD" id="cd00218">
    <property type="entry name" value="GlcAT-I"/>
    <property type="match status" value="1"/>
</dbReference>
<dbReference type="Proteomes" id="UP000009022">
    <property type="component" value="Unassembled WGS sequence"/>
</dbReference>
<dbReference type="GO" id="GO:0050650">
    <property type="term" value="P:chondroitin sulfate proteoglycan biosynthetic process"/>
    <property type="evidence" value="ECO:0000318"/>
    <property type="project" value="GO_Central"/>
</dbReference>
<reference evidence="17 18" key="1">
    <citation type="journal article" date="2008" name="Nature">
        <title>The Trichoplax genome and the nature of placozoans.</title>
        <authorList>
            <person name="Srivastava M."/>
            <person name="Begovic E."/>
            <person name="Chapman J."/>
            <person name="Putnam N.H."/>
            <person name="Hellsten U."/>
            <person name="Kawashima T."/>
            <person name="Kuo A."/>
            <person name="Mitros T."/>
            <person name="Salamov A."/>
            <person name="Carpenter M.L."/>
            <person name="Signorovitch A.Y."/>
            <person name="Moreno M.A."/>
            <person name="Kamm K."/>
            <person name="Grimwood J."/>
            <person name="Schmutz J."/>
            <person name="Shapiro H."/>
            <person name="Grigoriev I.V."/>
            <person name="Buss L.W."/>
            <person name="Schierwater B."/>
            <person name="Dellaporta S.L."/>
            <person name="Rokhsar D.S."/>
        </authorList>
    </citation>
    <scope>NUCLEOTIDE SEQUENCE [LARGE SCALE GENOMIC DNA]</scope>
    <source>
        <strain evidence="17 18">Grell-BS-1999</strain>
    </source>
</reference>
<accession>B3RKX0</accession>
<dbReference type="InterPro" id="IPR005027">
    <property type="entry name" value="Glyco_trans_43"/>
</dbReference>
<dbReference type="GO" id="GO:0015018">
    <property type="term" value="F:galactosylgalactosylxylosylprotein 3-beta-glucuronosyltransferase activity"/>
    <property type="evidence" value="ECO:0000318"/>
    <property type="project" value="GO_Central"/>
</dbReference>
<organism evidence="17 18">
    <name type="scientific">Trichoplax adhaerens</name>
    <name type="common">Trichoplax reptans</name>
    <dbReference type="NCBI Taxonomy" id="10228"/>
    <lineage>
        <taxon>Eukaryota</taxon>
        <taxon>Metazoa</taxon>
        <taxon>Placozoa</taxon>
        <taxon>Uniplacotomia</taxon>
        <taxon>Trichoplacea</taxon>
        <taxon>Trichoplacidae</taxon>
        <taxon>Trichoplax</taxon>
    </lineage>
</organism>
<keyword evidence="16" id="KW-0333">Golgi apparatus</keyword>
<evidence type="ECO:0000256" key="12">
    <source>
        <dbReference type="ARBA" id="ARBA00047979"/>
    </source>
</evidence>
<evidence type="ECO:0000256" key="2">
    <source>
        <dbReference type="ARBA" id="ARBA00007706"/>
    </source>
</evidence>
<dbReference type="PhylomeDB" id="B3RKX0"/>
<evidence type="ECO:0000256" key="3">
    <source>
        <dbReference type="ARBA" id="ARBA00012641"/>
    </source>
</evidence>
<evidence type="ECO:0000256" key="8">
    <source>
        <dbReference type="ARBA" id="ARBA00022989"/>
    </source>
</evidence>
<keyword evidence="8" id="KW-1133">Transmembrane helix</keyword>
<dbReference type="eggNOG" id="KOG1476">
    <property type="taxonomic scope" value="Eukaryota"/>
</dbReference>
<dbReference type="CTD" id="6749078"/>
<dbReference type="GO" id="GO:0000139">
    <property type="term" value="C:Golgi membrane"/>
    <property type="evidence" value="ECO:0000318"/>
    <property type="project" value="GO_Central"/>
</dbReference>
<sequence>MTTIYVITPTYARATQKADLIRLSQTLQHITDVHWIVVEDANATSKLVTNVLKRSKLLYTQLSIRTPAFLLRQKKEPKWKKPRGVAQRNRALLWLRENIQLKKSNGVVYFADDDNTYDKDLFNKFRNTKRVSVWPVGLVGGLRFEGPRCNNGKITGWRVVFDPNRPFPFDMAGFAINLELILENYQAHFSSSVAPGYLESSLLSSLVQDKTQLETITPNCREILVWHTTTARAHLNREPYVKAAKTLEDDKVEV</sequence>
<dbReference type="Gene3D" id="3.90.550.10">
    <property type="entry name" value="Spore Coat Polysaccharide Biosynthesis Protein SpsA, Chain A"/>
    <property type="match status" value="1"/>
</dbReference>
<dbReference type="SUPFAM" id="SSF53448">
    <property type="entry name" value="Nucleotide-diphospho-sugar transferases"/>
    <property type="match status" value="1"/>
</dbReference>
<keyword evidence="10" id="KW-0325">Glycoprotein</keyword>
<dbReference type="GO" id="GO:0046872">
    <property type="term" value="F:metal ion binding"/>
    <property type="evidence" value="ECO:0007669"/>
    <property type="project" value="UniProtKB-KW"/>
</dbReference>
<dbReference type="KEGG" id="tad:TRIADDRAFT_49638"/>
<dbReference type="AlphaFoldDB" id="B3RKX0"/>
<evidence type="ECO:0000256" key="10">
    <source>
        <dbReference type="ARBA" id="ARBA00023180"/>
    </source>
</evidence>
<comment type="catalytic activity">
    <reaction evidence="12 16">
        <text>3-O-(beta-D-galactosyl-(1-&gt;3)-beta-D-galactosyl-(1-&gt;4)-beta-D-xylosyl)-L-seryl-[protein] + UDP-alpha-D-glucuronate = 3-O-(beta-D-GlcA-(1-&gt;3)-beta-D-Gal-(1-&gt;3)-beta-D-Gal-(1-&gt;4)-beta-D-Xyl)-L-seryl-[protein] + UDP + H(+)</text>
        <dbReference type="Rhea" id="RHEA:24168"/>
        <dbReference type="Rhea" id="RHEA-COMP:12571"/>
        <dbReference type="Rhea" id="RHEA-COMP:12573"/>
        <dbReference type="ChEBI" id="CHEBI:15378"/>
        <dbReference type="ChEBI" id="CHEBI:58052"/>
        <dbReference type="ChEBI" id="CHEBI:58223"/>
        <dbReference type="ChEBI" id="CHEBI:132090"/>
        <dbReference type="ChEBI" id="CHEBI:132093"/>
        <dbReference type="EC" id="2.4.1.135"/>
    </reaction>
</comment>
<comment type="pathway">
    <text evidence="16">Protein modification; protein glycosylation.</text>
</comment>
<keyword evidence="9" id="KW-0472">Membrane</keyword>
<evidence type="ECO:0000256" key="5">
    <source>
        <dbReference type="ARBA" id="ARBA00022692"/>
    </source>
</evidence>
<evidence type="ECO:0000256" key="9">
    <source>
        <dbReference type="ARBA" id="ARBA00023136"/>
    </source>
</evidence>
<feature type="active site" description="Proton donor/acceptor" evidence="13">
    <location>
        <position position="199"/>
    </location>
</feature>
<evidence type="ECO:0000256" key="16">
    <source>
        <dbReference type="RuleBase" id="RU363127"/>
    </source>
</evidence>
<evidence type="ECO:0000256" key="7">
    <source>
        <dbReference type="ARBA" id="ARBA00022968"/>
    </source>
</evidence>
<evidence type="ECO:0000256" key="6">
    <source>
        <dbReference type="ARBA" id="ARBA00022723"/>
    </source>
</evidence>